<feature type="domain" description="Mycothiol-dependent maleylpyruvate isomerase metal-binding" evidence="1">
    <location>
        <begin position="11"/>
        <end position="83"/>
    </location>
</feature>
<dbReference type="EMBL" id="JAGGMR010000001">
    <property type="protein sequence ID" value="MBP2192680.1"/>
    <property type="molecule type" value="Genomic_DNA"/>
</dbReference>
<accession>A0ABS4QNH8</accession>
<dbReference type="Gene3D" id="1.20.120.450">
    <property type="entry name" value="dinb family like domain"/>
    <property type="match status" value="1"/>
</dbReference>
<dbReference type="InterPro" id="IPR034660">
    <property type="entry name" value="DinB/YfiT-like"/>
</dbReference>
<sequence length="208" mass="23191">MTDTDVHQAIQAERSELADILAGLDESDWDKPSLCQGWRVREVVAHITMPFRMSLPKFALEMVKARGDFNRMADRVARKETAQISAAEFVRCLRENIAHPWKPPGGKLVDSLSHDIIHGLDCTVALGLDRVVPADRLEYVIRDQSPKSIEFFGVDLSGVQLRAEDMDWSYGSGTPLTGRAQDLLLVQCGRKLPPGHLRGADAARFTRD</sequence>
<gene>
    <name evidence="2" type="ORF">BJ987_005581</name>
</gene>
<dbReference type="SUPFAM" id="SSF109854">
    <property type="entry name" value="DinB/YfiT-like putative metalloenzymes"/>
    <property type="match status" value="1"/>
</dbReference>
<dbReference type="Proteomes" id="UP001519325">
    <property type="component" value="Unassembled WGS sequence"/>
</dbReference>
<keyword evidence="3" id="KW-1185">Reference proteome</keyword>
<proteinExistence type="predicted"/>
<dbReference type="Pfam" id="PF11716">
    <property type="entry name" value="MDMPI_N"/>
    <property type="match status" value="1"/>
</dbReference>
<comment type="caution">
    <text evidence="2">The sequence shown here is derived from an EMBL/GenBank/DDBJ whole genome shotgun (WGS) entry which is preliminary data.</text>
</comment>
<reference evidence="2 3" key="1">
    <citation type="submission" date="2021-03" db="EMBL/GenBank/DDBJ databases">
        <title>Sequencing the genomes of 1000 actinobacteria strains.</title>
        <authorList>
            <person name="Klenk H.-P."/>
        </authorList>
    </citation>
    <scope>NUCLEOTIDE SEQUENCE [LARGE SCALE GENOMIC DNA]</scope>
    <source>
        <strain evidence="2 3">DSM 45516</strain>
    </source>
</reference>
<organism evidence="2 3">
    <name type="scientific">Nocardia goodfellowii</name>
    <dbReference type="NCBI Taxonomy" id="882446"/>
    <lineage>
        <taxon>Bacteria</taxon>
        <taxon>Bacillati</taxon>
        <taxon>Actinomycetota</taxon>
        <taxon>Actinomycetes</taxon>
        <taxon>Mycobacteriales</taxon>
        <taxon>Nocardiaceae</taxon>
        <taxon>Nocardia</taxon>
    </lineage>
</organism>
<dbReference type="RefSeq" id="WP_209895722.1">
    <property type="nucleotide sequence ID" value="NZ_JAGGMR010000001.1"/>
</dbReference>
<evidence type="ECO:0000259" key="1">
    <source>
        <dbReference type="Pfam" id="PF11716"/>
    </source>
</evidence>
<dbReference type="InterPro" id="IPR017517">
    <property type="entry name" value="Maleyloyr_isom"/>
</dbReference>
<name>A0ABS4QNH8_9NOCA</name>
<dbReference type="NCBIfam" id="TIGR03083">
    <property type="entry name" value="maleylpyruvate isomerase family mycothiol-dependent enzyme"/>
    <property type="match status" value="1"/>
</dbReference>
<evidence type="ECO:0000313" key="2">
    <source>
        <dbReference type="EMBL" id="MBP2192680.1"/>
    </source>
</evidence>
<evidence type="ECO:0000313" key="3">
    <source>
        <dbReference type="Proteomes" id="UP001519325"/>
    </source>
</evidence>
<protein>
    <submittedName>
        <fullName evidence="2">Uncharacterized protein (TIGR03083 family)</fullName>
    </submittedName>
</protein>
<dbReference type="InterPro" id="IPR024344">
    <property type="entry name" value="MDMPI_metal-binding"/>
</dbReference>